<keyword evidence="1" id="KW-0812">Transmembrane</keyword>
<proteinExistence type="predicted"/>
<evidence type="ECO:0000313" key="2">
    <source>
        <dbReference type="EMBL" id="CEL68305.1"/>
    </source>
</evidence>
<dbReference type="EMBL" id="LN714484">
    <property type="protein sequence ID" value="CEL68305.1"/>
    <property type="molecule type" value="Genomic_DNA"/>
</dbReference>
<name>A0A0F7UI94_NEOCL</name>
<reference evidence="2" key="1">
    <citation type="journal article" date="2015" name="PLoS ONE">
        <title>Comprehensive Evaluation of Toxoplasma gondii VEG and Neospora caninum LIV Genomes with Tachyzoite Stage Transcriptome and Proteome Defines Novel Transcript Features.</title>
        <authorList>
            <person name="Ramaprasad A."/>
            <person name="Mourier T."/>
            <person name="Naeem R."/>
            <person name="Malas T.B."/>
            <person name="Moussa E."/>
            <person name="Panigrahi A."/>
            <person name="Vermont S.J."/>
            <person name="Otto T.D."/>
            <person name="Wastling J."/>
            <person name="Pain A."/>
        </authorList>
    </citation>
    <scope>NUCLEOTIDE SEQUENCE</scope>
    <source>
        <strain evidence="2">Liverpool</strain>
    </source>
</reference>
<sequence length="54" mass="6146">MFALQDAEQRQLQRMMQEKFVKRLRAFAIYVAALRALPVVLSIFSSETPSGQSS</sequence>
<evidence type="ECO:0008006" key="3">
    <source>
        <dbReference type="Google" id="ProtNLM"/>
    </source>
</evidence>
<keyword evidence="1" id="KW-1133">Transmembrane helix</keyword>
<dbReference type="AlphaFoldDB" id="A0A0F7UI94"/>
<gene>
    <name evidence="2" type="ORF">BN1204_040755</name>
</gene>
<evidence type="ECO:0000256" key="1">
    <source>
        <dbReference type="SAM" id="Phobius"/>
    </source>
</evidence>
<feature type="transmembrane region" description="Helical" evidence="1">
    <location>
        <begin position="24"/>
        <end position="44"/>
    </location>
</feature>
<protein>
    <recommendedName>
        <fullName evidence="3">Transmembrane protein</fullName>
    </recommendedName>
</protein>
<organism evidence="2">
    <name type="scientific">Neospora caninum (strain Liverpool)</name>
    <dbReference type="NCBI Taxonomy" id="572307"/>
    <lineage>
        <taxon>Eukaryota</taxon>
        <taxon>Sar</taxon>
        <taxon>Alveolata</taxon>
        <taxon>Apicomplexa</taxon>
        <taxon>Conoidasida</taxon>
        <taxon>Coccidia</taxon>
        <taxon>Eucoccidiorida</taxon>
        <taxon>Eimeriorina</taxon>
        <taxon>Sarcocystidae</taxon>
        <taxon>Neospora</taxon>
    </lineage>
</organism>
<accession>A0A0F7UI94</accession>
<keyword evidence="1" id="KW-0472">Membrane</keyword>